<dbReference type="AlphaFoldDB" id="A0A8W8N7V1"/>
<feature type="transmembrane region" description="Helical" evidence="2">
    <location>
        <begin position="37"/>
        <end position="60"/>
    </location>
</feature>
<dbReference type="EnsemblMetazoa" id="G5691.2">
    <property type="protein sequence ID" value="G5691.2:cds"/>
    <property type="gene ID" value="G5691"/>
</dbReference>
<evidence type="ECO:0000313" key="3">
    <source>
        <dbReference type="EnsemblMetazoa" id="G5691.2:cds"/>
    </source>
</evidence>
<feature type="compositionally biased region" description="Basic and acidic residues" evidence="1">
    <location>
        <begin position="14"/>
        <end position="23"/>
    </location>
</feature>
<dbReference type="Proteomes" id="UP000005408">
    <property type="component" value="Unassembled WGS sequence"/>
</dbReference>
<evidence type="ECO:0000256" key="2">
    <source>
        <dbReference type="SAM" id="Phobius"/>
    </source>
</evidence>
<protein>
    <submittedName>
        <fullName evidence="3">Uncharacterized protein</fullName>
    </submittedName>
</protein>
<reference evidence="3" key="1">
    <citation type="submission" date="2022-08" db="UniProtKB">
        <authorList>
            <consortium name="EnsemblMetazoa"/>
        </authorList>
    </citation>
    <scope>IDENTIFICATION</scope>
    <source>
        <strain evidence="3">05x7-T-G4-1.051#20</strain>
    </source>
</reference>
<keyword evidence="2" id="KW-1133">Transmembrane helix</keyword>
<sequence>MGKQGNFRGKKASKKENGNKQDSKVPSQTSGSKKRRCCGGGCLCFIVLLSALLGGVGVLYSNQEYCTQLDKVLRQYAGNEMVDEGYHKAKDAWQFVKPYAEIAQEKGTELFHK</sequence>
<accession>A0A8W8N7V1</accession>
<keyword evidence="2" id="KW-0812">Transmembrane</keyword>
<dbReference type="EnsemblMetazoa" id="G5691.4">
    <property type="protein sequence ID" value="G5691.4:cds"/>
    <property type="gene ID" value="G5691"/>
</dbReference>
<dbReference type="EnsemblMetazoa" id="G5691.1">
    <property type="protein sequence ID" value="G5691.1:cds"/>
    <property type="gene ID" value="G5691"/>
</dbReference>
<organism evidence="3 4">
    <name type="scientific">Magallana gigas</name>
    <name type="common">Pacific oyster</name>
    <name type="synonym">Crassostrea gigas</name>
    <dbReference type="NCBI Taxonomy" id="29159"/>
    <lineage>
        <taxon>Eukaryota</taxon>
        <taxon>Metazoa</taxon>
        <taxon>Spiralia</taxon>
        <taxon>Lophotrochozoa</taxon>
        <taxon>Mollusca</taxon>
        <taxon>Bivalvia</taxon>
        <taxon>Autobranchia</taxon>
        <taxon>Pteriomorphia</taxon>
        <taxon>Ostreida</taxon>
        <taxon>Ostreoidea</taxon>
        <taxon>Ostreidae</taxon>
        <taxon>Magallana</taxon>
    </lineage>
</organism>
<dbReference type="EnsemblMetazoa" id="G5691.3">
    <property type="protein sequence ID" value="G5691.3:cds"/>
    <property type="gene ID" value="G5691"/>
</dbReference>
<feature type="region of interest" description="Disordered" evidence="1">
    <location>
        <begin position="1"/>
        <end position="37"/>
    </location>
</feature>
<name>A0A8W8N7V1_MAGGI</name>
<proteinExistence type="predicted"/>
<keyword evidence="2" id="KW-0472">Membrane</keyword>
<evidence type="ECO:0000313" key="4">
    <source>
        <dbReference type="Proteomes" id="UP000005408"/>
    </source>
</evidence>
<evidence type="ECO:0000256" key="1">
    <source>
        <dbReference type="SAM" id="MobiDB-lite"/>
    </source>
</evidence>
<keyword evidence="4" id="KW-1185">Reference proteome</keyword>